<sequence length="77" mass="9051">MKNTIVGLKELRQNIENYITQVKKGKSFIVVRRSKPVLRISSPEEEELWERVIDFTKINKNGVDARRILKELQKLNA</sequence>
<organism evidence="3 4">
    <name type="scientific">Candidatus Azambacteria bacterium RIFCSPLOWO2_02_FULL_44_14</name>
    <dbReference type="NCBI Taxonomy" id="1797306"/>
    <lineage>
        <taxon>Bacteria</taxon>
        <taxon>Candidatus Azamiibacteriota</taxon>
    </lineage>
</organism>
<accession>A0A1F5CAB8</accession>
<dbReference type="EMBL" id="MEYV01000018">
    <property type="protein sequence ID" value="OGD39791.1"/>
    <property type="molecule type" value="Genomic_DNA"/>
</dbReference>
<evidence type="ECO:0000313" key="3">
    <source>
        <dbReference type="EMBL" id="OGD39791.1"/>
    </source>
</evidence>
<dbReference type="NCBIfam" id="TIGR01552">
    <property type="entry name" value="phd_fam"/>
    <property type="match status" value="1"/>
</dbReference>
<protein>
    <recommendedName>
        <fullName evidence="2">Antitoxin</fullName>
    </recommendedName>
</protein>
<reference evidence="3 4" key="1">
    <citation type="journal article" date="2016" name="Nat. Commun.">
        <title>Thousands of microbial genomes shed light on interconnected biogeochemical processes in an aquifer system.</title>
        <authorList>
            <person name="Anantharaman K."/>
            <person name="Brown C.T."/>
            <person name="Hug L.A."/>
            <person name="Sharon I."/>
            <person name="Castelle C.J."/>
            <person name="Probst A.J."/>
            <person name="Thomas B.C."/>
            <person name="Singh A."/>
            <person name="Wilkins M.J."/>
            <person name="Karaoz U."/>
            <person name="Brodie E.L."/>
            <person name="Williams K.H."/>
            <person name="Hubbard S.S."/>
            <person name="Banfield J.F."/>
        </authorList>
    </citation>
    <scope>NUCLEOTIDE SEQUENCE [LARGE SCALE GENOMIC DNA]</scope>
</reference>
<proteinExistence type="inferred from homology"/>
<evidence type="ECO:0000256" key="1">
    <source>
        <dbReference type="ARBA" id="ARBA00009981"/>
    </source>
</evidence>
<dbReference type="Gene3D" id="3.40.1620.10">
    <property type="entry name" value="YefM-like domain"/>
    <property type="match status" value="1"/>
</dbReference>
<dbReference type="InterPro" id="IPR036165">
    <property type="entry name" value="YefM-like_sf"/>
</dbReference>
<evidence type="ECO:0000256" key="2">
    <source>
        <dbReference type="RuleBase" id="RU362080"/>
    </source>
</evidence>
<name>A0A1F5CAB8_9BACT</name>
<gene>
    <name evidence="3" type="ORF">A3I30_02200</name>
</gene>
<comment type="caution">
    <text evidence="3">The sequence shown here is derived from an EMBL/GenBank/DDBJ whole genome shotgun (WGS) entry which is preliminary data.</text>
</comment>
<comment type="function">
    <text evidence="2">Antitoxin component of a type II toxin-antitoxin (TA) system.</text>
</comment>
<dbReference type="SUPFAM" id="SSF143120">
    <property type="entry name" value="YefM-like"/>
    <property type="match status" value="1"/>
</dbReference>
<evidence type="ECO:0000313" key="4">
    <source>
        <dbReference type="Proteomes" id="UP000177197"/>
    </source>
</evidence>
<dbReference type="Proteomes" id="UP000177197">
    <property type="component" value="Unassembled WGS sequence"/>
</dbReference>
<dbReference type="Pfam" id="PF02604">
    <property type="entry name" value="PhdYeFM_antitox"/>
    <property type="match status" value="1"/>
</dbReference>
<dbReference type="AlphaFoldDB" id="A0A1F5CAB8"/>
<dbReference type="InterPro" id="IPR006442">
    <property type="entry name" value="Antitoxin_Phd/YefM"/>
</dbReference>
<comment type="similarity">
    <text evidence="1 2">Belongs to the phD/YefM antitoxin family.</text>
</comment>